<keyword evidence="2" id="KW-0472">Membrane</keyword>
<protein>
    <recommendedName>
        <fullName evidence="5">Transmembrane protein</fullName>
    </recommendedName>
</protein>
<keyword evidence="2" id="KW-1133">Transmembrane helix</keyword>
<feature type="compositionally biased region" description="Polar residues" evidence="1">
    <location>
        <begin position="328"/>
        <end position="337"/>
    </location>
</feature>
<feature type="compositionally biased region" description="Basic residues" evidence="1">
    <location>
        <begin position="450"/>
        <end position="463"/>
    </location>
</feature>
<feature type="compositionally biased region" description="Polar residues" evidence="1">
    <location>
        <begin position="14"/>
        <end position="26"/>
    </location>
</feature>
<feature type="compositionally biased region" description="Low complexity" evidence="1">
    <location>
        <begin position="584"/>
        <end position="595"/>
    </location>
</feature>
<evidence type="ECO:0000256" key="2">
    <source>
        <dbReference type="SAM" id="Phobius"/>
    </source>
</evidence>
<feature type="compositionally biased region" description="Polar residues" evidence="1">
    <location>
        <begin position="256"/>
        <end position="283"/>
    </location>
</feature>
<dbReference type="Proteomes" id="UP000054558">
    <property type="component" value="Unassembled WGS sequence"/>
</dbReference>
<dbReference type="OMA" id="ARHEEQW"/>
<reference evidence="3 4" key="1">
    <citation type="journal article" date="2014" name="Nat. Commun.">
        <title>Klebsormidium flaccidum genome reveals primary factors for plant terrestrial adaptation.</title>
        <authorList>
            <person name="Hori K."/>
            <person name="Maruyama F."/>
            <person name="Fujisawa T."/>
            <person name="Togashi T."/>
            <person name="Yamamoto N."/>
            <person name="Seo M."/>
            <person name="Sato S."/>
            <person name="Yamada T."/>
            <person name="Mori H."/>
            <person name="Tajima N."/>
            <person name="Moriyama T."/>
            <person name="Ikeuchi M."/>
            <person name="Watanabe M."/>
            <person name="Wada H."/>
            <person name="Kobayashi K."/>
            <person name="Saito M."/>
            <person name="Masuda T."/>
            <person name="Sasaki-Sekimoto Y."/>
            <person name="Mashiguchi K."/>
            <person name="Awai K."/>
            <person name="Shimojima M."/>
            <person name="Masuda S."/>
            <person name="Iwai M."/>
            <person name="Nobusawa T."/>
            <person name="Narise T."/>
            <person name="Kondo S."/>
            <person name="Saito H."/>
            <person name="Sato R."/>
            <person name="Murakawa M."/>
            <person name="Ihara Y."/>
            <person name="Oshima-Yamada Y."/>
            <person name="Ohtaka K."/>
            <person name="Satoh M."/>
            <person name="Sonobe K."/>
            <person name="Ishii M."/>
            <person name="Ohtani R."/>
            <person name="Kanamori-Sato M."/>
            <person name="Honoki R."/>
            <person name="Miyazaki D."/>
            <person name="Mochizuki H."/>
            <person name="Umetsu J."/>
            <person name="Higashi K."/>
            <person name="Shibata D."/>
            <person name="Kamiya Y."/>
            <person name="Sato N."/>
            <person name="Nakamura Y."/>
            <person name="Tabata S."/>
            <person name="Ida S."/>
            <person name="Kurokawa K."/>
            <person name="Ohta H."/>
        </authorList>
    </citation>
    <scope>NUCLEOTIDE SEQUENCE [LARGE SCALE GENOMIC DNA]</scope>
    <source>
        <strain evidence="3 4">NIES-2285</strain>
    </source>
</reference>
<feature type="compositionally biased region" description="Basic and acidic residues" evidence="1">
    <location>
        <begin position="120"/>
        <end position="137"/>
    </location>
</feature>
<keyword evidence="2" id="KW-0812">Transmembrane</keyword>
<feature type="region of interest" description="Disordered" evidence="1">
    <location>
        <begin position="1"/>
        <end position="29"/>
    </location>
</feature>
<sequence>MSSVKDAGTEESVENQATRGASQSLNMEPLLGNASLNQCSRHENAADCDWACGHFSLVGSELVQEAEGEGLLEEGGLNRESVNDNHPLQLGESLTPIETQTPKEQGGGGVNGGEKAAGQGHDESHGGHSHSPEDKLSQRMKQAFLSGVEGSPKKEGQPEVSANQSEPNAQLTANQRTQSSPPPDLCQMEKTAMRPRLEKTASGTTFTSFWRRPGLQLFRKTEEAQVTPQLKDSRSLTSPTSSRATSPTGPGRRSVARTTSAPLNVTPTKSVGSQQAALRSSPAQRGLFRSPESSPDAFSYFEPPRSHQQNYEGEQSVNAHYLHKTRSEPQQWNQSPPETVVENVEWNMEEEDEDAEGRAGNFGRESETRGGGECVGGSAIRGGRAGIESQVSNAPSWVDYSTVTEEGYHERGLVTPHSENPAQNPASPALGGSGISNAQGESAGGAAEGKRRRRRNRGKGRKKASSERGAVAEAGENDSVASDSSSLQGLQGSGVLERGGSFTRGVGEGAKRVGNKIDVHLAAKKAGGANKGEVGSQQVGSEHSHPEGQQTKVSGANLRASGVLTSAQSEGKAKDAASHQGDGSSDVSSVNASVSEPREPRLAGDRWQHVVRKETSEEGPDVEDETEDIELVEEENDSDAASDADLSDADDQTNQELTRGTRIRDNFYPAQDTEEQARSGMNKAGHGVNTGERSEDYGGREEQWESERGVGFNKWHIVAMVGCSILTAFVGGRLYFEHLRRQEAKRRAEKTCRIPVPFGFGEVEVAEVLRPLVCPKDHRGYV</sequence>
<feature type="region of interest" description="Disordered" evidence="1">
    <location>
        <begin position="65"/>
        <end position="664"/>
    </location>
</feature>
<feature type="compositionally biased region" description="Polar residues" evidence="1">
    <location>
        <begin position="306"/>
        <end position="318"/>
    </location>
</feature>
<organism evidence="3 4">
    <name type="scientific">Klebsormidium nitens</name>
    <name type="common">Green alga</name>
    <name type="synonym">Ulothrix nitens</name>
    <dbReference type="NCBI Taxonomy" id="105231"/>
    <lineage>
        <taxon>Eukaryota</taxon>
        <taxon>Viridiplantae</taxon>
        <taxon>Streptophyta</taxon>
        <taxon>Klebsormidiophyceae</taxon>
        <taxon>Klebsormidiales</taxon>
        <taxon>Klebsormidiaceae</taxon>
        <taxon>Klebsormidium</taxon>
    </lineage>
</organism>
<feature type="transmembrane region" description="Helical" evidence="2">
    <location>
        <begin position="715"/>
        <end position="736"/>
    </location>
</feature>
<feature type="compositionally biased region" description="Polar residues" evidence="1">
    <location>
        <begin position="389"/>
        <end position="404"/>
    </location>
</feature>
<evidence type="ECO:0000313" key="4">
    <source>
        <dbReference type="Proteomes" id="UP000054558"/>
    </source>
</evidence>
<feature type="compositionally biased region" description="Basic and acidic residues" evidence="1">
    <location>
        <begin position="596"/>
        <end position="616"/>
    </location>
</feature>
<accession>A0A1Y1HMT8</accession>
<feature type="compositionally biased region" description="Gly residues" evidence="1">
    <location>
        <begin position="371"/>
        <end position="385"/>
    </location>
</feature>
<feature type="compositionally biased region" description="Polar residues" evidence="1">
    <location>
        <begin position="417"/>
        <end position="426"/>
    </location>
</feature>
<feature type="compositionally biased region" description="Low complexity" evidence="1">
    <location>
        <begin position="484"/>
        <end position="494"/>
    </location>
</feature>
<evidence type="ECO:0008006" key="5">
    <source>
        <dbReference type="Google" id="ProtNLM"/>
    </source>
</evidence>
<feature type="compositionally biased region" description="Polar residues" evidence="1">
    <location>
        <begin position="535"/>
        <end position="554"/>
    </location>
</feature>
<feature type="region of interest" description="Disordered" evidence="1">
    <location>
        <begin position="677"/>
        <end position="700"/>
    </location>
</feature>
<keyword evidence="4" id="KW-1185">Reference proteome</keyword>
<feature type="compositionally biased region" description="Polar residues" evidence="1">
    <location>
        <begin position="160"/>
        <end position="179"/>
    </location>
</feature>
<proteinExistence type="predicted"/>
<dbReference type="AlphaFoldDB" id="A0A1Y1HMT8"/>
<gene>
    <name evidence="3" type="ORF">KFL_000420060</name>
</gene>
<feature type="compositionally biased region" description="Basic and acidic residues" evidence="1">
    <location>
        <begin position="509"/>
        <end position="521"/>
    </location>
</feature>
<dbReference type="EMBL" id="DF236991">
    <property type="protein sequence ID" value="GAQ79934.1"/>
    <property type="molecule type" value="Genomic_DNA"/>
</dbReference>
<evidence type="ECO:0000256" key="1">
    <source>
        <dbReference type="SAM" id="MobiDB-lite"/>
    </source>
</evidence>
<evidence type="ECO:0000313" key="3">
    <source>
        <dbReference type="EMBL" id="GAQ79934.1"/>
    </source>
</evidence>
<feature type="compositionally biased region" description="Acidic residues" evidence="1">
    <location>
        <begin position="617"/>
        <end position="653"/>
    </location>
</feature>
<name>A0A1Y1HMT8_KLENI</name>
<feature type="compositionally biased region" description="Low complexity" evidence="1">
    <location>
        <begin position="235"/>
        <end position="248"/>
    </location>
</feature>